<name>A0ABW5YMR6_9FLAO</name>
<dbReference type="RefSeq" id="WP_379811996.1">
    <property type="nucleotide sequence ID" value="NZ_JBHUPC010000013.1"/>
</dbReference>
<gene>
    <name evidence="1" type="ORF">ACFS5J_10040</name>
</gene>
<keyword evidence="2" id="KW-1185">Reference proteome</keyword>
<proteinExistence type="predicted"/>
<reference evidence="2" key="1">
    <citation type="journal article" date="2019" name="Int. J. Syst. Evol. Microbiol.">
        <title>The Global Catalogue of Microorganisms (GCM) 10K type strain sequencing project: providing services to taxonomists for standard genome sequencing and annotation.</title>
        <authorList>
            <consortium name="The Broad Institute Genomics Platform"/>
            <consortium name="The Broad Institute Genome Sequencing Center for Infectious Disease"/>
            <person name="Wu L."/>
            <person name="Ma J."/>
        </authorList>
    </citation>
    <scope>NUCLEOTIDE SEQUENCE [LARGE SCALE GENOMIC DNA]</scope>
    <source>
        <strain evidence="2">KCTC 22671</strain>
    </source>
</reference>
<evidence type="ECO:0000313" key="2">
    <source>
        <dbReference type="Proteomes" id="UP001597534"/>
    </source>
</evidence>
<evidence type="ECO:0008006" key="3">
    <source>
        <dbReference type="Google" id="ProtNLM"/>
    </source>
</evidence>
<accession>A0ABW5YMR6</accession>
<dbReference type="Proteomes" id="UP001597534">
    <property type="component" value="Unassembled WGS sequence"/>
</dbReference>
<protein>
    <recommendedName>
        <fullName evidence="3">Lipoprotein</fullName>
    </recommendedName>
</protein>
<evidence type="ECO:0000313" key="1">
    <source>
        <dbReference type="EMBL" id="MFD2892353.1"/>
    </source>
</evidence>
<dbReference type="PROSITE" id="PS51257">
    <property type="entry name" value="PROKAR_LIPOPROTEIN"/>
    <property type="match status" value="1"/>
</dbReference>
<dbReference type="EMBL" id="JBHUPC010000013">
    <property type="protein sequence ID" value="MFD2892353.1"/>
    <property type="molecule type" value="Genomic_DNA"/>
</dbReference>
<organism evidence="1 2">
    <name type="scientific">Flavobacterium chuncheonense</name>
    <dbReference type="NCBI Taxonomy" id="2026653"/>
    <lineage>
        <taxon>Bacteria</taxon>
        <taxon>Pseudomonadati</taxon>
        <taxon>Bacteroidota</taxon>
        <taxon>Flavobacteriia</taxon>
        <taxon>Flavobacteriales</taxon>
        <taxon>Flavobacteriaceae</taxon>
        <taxon>Flavobacterium</taxon>
    </lineage>
</organism>
<sequence>MKQFITFLSLAILLVSCNDFENQKADSTKEIERNEVVFKNISKEWQFTFPKAKPEAEKELLEWNNWQQFKSELEQKPKTSILAFQMKIKNVTIKSDSLSLTVPEPFNTPQVRSRLVTLSTKINSLNTYMHLQLIPQKQVSQLIKEVNGEIKGFYIQLDEILIKKAIPREIGEEEMIRAFDTTRFATQKFSESNLKNEQKEP</sequence>
<comment type="caution">
    <text evidence="1">The sequence shown here is derived from an EMBL/GenBank/DDBJ whole genome shotgun (WGS) entry which is preliminary data.</text>
</comment>